<gene>
    <name evidence="1" type="ORF">JHL16_04710</name>
</gene>
<name>A0ACC5QZ72_9HYPH</name>
<evidence type="ECO:0000313" key="1">
    <source>
        <dbReference type="EMBL" id="MBK1865642.1"/>
    </source>
</evidence>
<comment type="caution">
    <text evidence="1">The sequence shown here is derived from an EMBL/GenBank/DDBJ whole genome shotgun (WGS) entry which is preliminary data.</text>
</comment>
<evidence type="ECO:0000313" key="2">
    <source>
        <dbReference type="Proteomes" id="UP000616151"/>
    </source>
</evidence>
<dbReference type="EMBL" id="JAENHL010000006">
    <property type="protein sequence ID" value="MBK1865642.1"/>
    <property type="molecule type" value="Genomic_DNA"/>
</dbReference>
<reference evidence="1" key="1">
    <citation type="submission" date="2021-01" db="EMBL/GenBank/DDBJ databases">
        <authorList>
            <person name="Sun Q."/>
        </authorList>
    </citation>
    <scope>NUCLEOTIDE SEQUENCE</scope>
    <source>
        <strain evidence="1">YIM B02566</strain>
    </source>
</reference>
<protein>
    <submittedName>
        <fullName evidence="1">GFA family protein</fullName>
    </submittedName>
</protein>
<sequence length="136" mass="14523">MARTGTCQCGAVRYECASEPFAVVVCHCAECRKQSASAFGISLPVACDGFRLIKGAPEFWSRQGGSGIEIRSAFCPDCGSRLWDEPQDAPGIVVLKGGSLDEPPDLTKAIHIWTRSKLPGVTIPAAARQFPGEPEE</sequence>
<accession>A0ACC5QZ72</accession>
<organism evidence="1 2">
    <name type="scientific">Taklimakanibacter albus</name>
    <dbReference type="NCBI Taxonomy" id="2800327"/>
    <lineage>
        <taxon>Bacteria</taxon>
        <taxon>Pseudomonadati</taxon>
        <taxon>Pseudomonadota</taxon>
        <taxon>Alphaproteobacteria</taxon>
        <taxon>Hyphomicrobiales</taxon>
        <taxon>Aestuariivirgaceae</taxon>
        <taxon>Taklimakanibacter</taxon>
    </lineage>
</organism>
<dbReference type="Proteomes" id="UP000616151">
    <property type="component" value="Unassembled WGS sequence"/>
</dbReference>
<keyword evidence="2" id="KW-1185">Reference proteome</keyword>
<proteinExistence type="predicted"/>